<feature type="compositionally biased region" description="Basic and acidic residues" evidence="5">
    <location>
        <begin position="55"/>
        <end position="67"/>
    </location>
</feature>
<evidence type="ECO:0000256" key="4">
    <source>
        <dbReference type="ARBA" id="ARBA00022807"/>
    </source>
</evidence>
<feature type="compositionally biased region" description="Basic and acidic residues" evidence="5">
    <location>
        <begin position="328"/>
        <end position="339"/>
    </location>
</feature>
<dbReference type="PROSITE" id="PS51935">
    <property type="entry name" value="NLPC_P60"/>
    <property type="match status" value="1"/>
</dbReference>
<keyword evidence="8" id="KW-1185">Reference proteome</keyword>
<evidence type="ECO:0000256" key="5">
    <source>
        <dbReference type="SAM" id="MobiDB-lite"/>
    </source>
</evidence>
<dbReference type="AlphaFoldDB" id="A0A7X3SH59"/>
<dbReference type="GO" id="GO:0006508">
    <property type="term" value="P:proteolysis"/>
    <property type="evidence" value="ECO:0007669"/>
    <property type="project" value="UniProtKB-KW"/>
</dbReference>
<dbReference type="CDD" id="cd14667">
    <property type="entry name" value="3D_containing_proteins"/>
    <property type="match status" value="1"/>
</dbReference>
<evidence type="ECO:0000256" key="3">
    <source>
        <dbReference type="ARBA" id="ARBA00022801"/>
    </source>
</evidence>
<evidence type="ECO:0000259" key="6">
    <source>
        <dbReference type="PROSITE" id="PS51935"/>
    </source>
</evidence>
<gene>
    <name evidence="7" type="ORF">GN277_00930</name>
</gene>
<dbReference type="InterPro" id="IPR038765">
    <property type="entry name" value="Papain-like_cys_pep_sf"/>
</dbReference>
<accession>A0A7X3SH59</accession>
<evidence type="ECO:0000256" key="2">
    <source>
        <dbReference type="ARBA" id="ARBA00022670"/>
    </source>
</evidence>
<feature type="compositionally biased region" description="Basic and acidic residues" evidence="5">
    <location>
        <begin position="200"/>
        <end position="216"/>
    </location>
</feature>
<sequence length="863" mass="95400">MREQEFKARDKTVNKMSRDGLVEENLQKKDSVRVSQRELGSLTLPGQAVDSINFQKERADANRHGQRDNISPDGENPTKASRQQRQSAKKRRLYEAQTRNAVPEAANEPLSGLHLPSLPENHTHSVQEQDSGGDVEPEVPEAGSVRGLSEHSSRMGSIRGHPSSGRNYVEAVVETSHNRKKKLVQSHFQKENGQQAGDEDGSKDSGKKDTRYRETSGDAGESFDSARESIKKKQKREQLHKEQKKQSTRLSFDDDEGGMVHGAGVGIGKKAASAASHSMSAYAHGKVHEAEQDNSAAEGAHRAEVMAEHSLRYAMRTSRRMVQRKLSRWRESPEGEGVKSRLQFEASQETAESIGKQLEKTEQAEKTIWKKFWQKQRIKKSYQAAKRGEKTTAEAAKATQPVFERIKSKAAFVLKNNKGIFGAAAVIGLLFLMLSAGLSSCSAMIEGASSSIIGSTYPSTDEDIYDTENAYAALEAALDRQINNMESTHPGYDEYWYQVDEISHNPYHLISYFTAKYGEFTYEQVKDEVEEIFREQYSLYVDEADDTVTETKTVRVGESLGQVVTSGYCNCSICCGAWSGGPTASGAYPTANHTIAVDAANPFVPMGTKVVMNGVEYVVEDTGAFARYGVQFDVYYDSHSAASAHGHQTWEAFIADDNGSQEVEVTTMEVINRLEVTLTNHNLDAVLRSRMDENEEKRYDLYNGTYGNRNYLFDVGSLPGGAGSDGYGYEIPSEALSDEKFARMIHEAEKYLGRPYVWGGASPSTGFDCSGFVSWVINNCGNGWNVGRQTAEGLRGCCAYVSPAQAKPGDLIFFQNTYPTSGASHVGIYVGDNMMIHCGDPIQYTNISSAYWQQHLLGFGRLP</sequence>
<dbReference type="Gene3D" id="3.90.1720.10">
    <property type="entry name" value="endopeptidase domain like (from Nostoc punctiforme)"/>
    <property type="match status" value="1"/>
</dbReference>
<dbReference type="NCBIfam" id="NF045974">
    <property type="entry name" value="conju_CD1108"/>
    <property type="match status" value="1"/>
</dbReference>
<feature type="compositionally biased region" description="Basic and acidic residues" evidence="5">
    <location>
        <begin position="1"/>
        <end position="36"/>
    </location>
</feature>
<dbReference type="RefSeq" id="WP_159756245.1">
    <property type="nucleotide sequence ID" value="NZ_WUQX01000001.1"/>
</dbReference>
<dbReference type="PANTHER" id="PTHR47053">
    <property type="entry name" value="MUREIN DD-ENDOPEPTIDASE MEPH-RELATED"/>
    <property type="match status" value="1"/>
</dbReference>
<proteinExistence type="inferred from homology"/>
<feature type="region of interest" description="Disordered" evidence="5">
    <location>
        <begin position="326"/>
        <end position="346"/>
    </location>
</feature>
<organism evidence="7 8">
    <name type="scientific">Sporofaciens musculi</name>
    <dbReference type="NCBI Taxonomy" id="2681861"/>
    <lineage>
        <taxon>Bacteria</taxon>
        <taxon>Bacillati</taxon>
        <taxon>Bacillota</taxon>
        <taxon>Clostridia</taxon>
        <taxon>Lachnospirales</taxon>
        <taxon>Lachnospiraceae</taxon>
        <taxon>Sporofaciens</taxon>
    </lineage>
</organism>
<feature type="compositionally biased region" description="Basic and acidic residues" evidence="5">
    <location>
        <begin position="224"/>
        <end position="245"/>
    </location>
</feature>
<evidence type="ECO:0000313" key="7">
    <source>
        <dbReference type="EMBL" id="MXP74049.1"/>
    </source>
</evidence>
<dbReference type="InterPro" id="IPR000064">
    <property type="entry name" value="NLP_P60_dom"/>
</dbReference>
<dbReference type="Pfam" id="PF00877">
    <property type="entry name" value="NLPC_P60"/>
    <property type="match status" value="1"/>
</dbReference>
<keyword evidence="2" id="KW-0645">Protease</keyword>
<dbReference type="SUPFAM" id="SSF54001">
    <property type="entry name" value="Cysteine proteinases"/>
    <property type="match status" value="1"/>
</dbReference>
<keyword evidence="3 7" id="KW-0378">Hydrolase</keyword>
<dbReference type="InterPro" id="IPR059180">
    <property type="entry name" value="3D_YorM"/>
</dbReference>
<feature type="region of interest" description="Disordered" evidence="5">
    <location>
        <begin position="1"/>
        <end position="166"/>
    </location>
</feature>
<evidence type="ECO:0000313" key="8">
    <source>
        <dbReference type="Proteomes" id="UP000460412"/>
    </source>
</evidence>
<name>A0A7X3SH59_9FIRM</name>
<dbReference type="EMBL" id="WUQX01000001">
    <property type="protein sequence ID" value="MXP74049.1"/>
    <property type="molecule type" value="Genomic_DNA"/>
</dbReference>
<feature type="region of interest" description="Disordered" evidence="5">
    <location>
        <begin position="185"/>
        <end position="258"/>
    </location>
</feature>
<dbReference type="GO" id="GO:0008234">
    <property type="term" value="F:cysteine-type peptidase activity"/>
    <property type="evidence" value="ECO:0007669"/>
    <property type="project" value="UniProtKB-KW"/>
</dbReference>
<comment type="similarity">
    <text evidence="1">Belongs to the peptidase C40 family.</text>
</comment>
<comment type="caution">
    <text evidence="7">The sequence shown here is derived from an EMBL/GenBank/DDBJ whole genome shotgun (WGS) entry which is preliminary data.</text>
</comment>
<evidence type="ECO:0000256" key="1">
    <source>
        <dbReference type="ARBA" id="ARBA00007074"/>
    </source>
</evidence>
<keyword evidence="4" id="KW-0788">Thiol protease</keyword>
<protein>
    <submittedName>
        <fullName evidence="7">Hydrolase</fullName>
    </submittedName>
</protein>
<feature type="domain" description="NlpC/P60" evidence="6">
    <location>
        <begin position="738"/>
        <end position="863"/>
    </location>
</feature>
<dbReference type="PANTHER" id="PTHR47053:SF1">
    <property type="entry name" value="MUREIN DD-ENDOPEPTIDASE MEPH-RELATED"/>
    <property type="match status" value="1"/>
</dbReference>
<dbReference type="Proteomes" id="UP000460412">
    <property type="component" value="Unassembled WGS sequence"/>
</dbReference>
<reference evidence="7 8" key="1">
    <citation type="submission" date="2019-12" db="EMBL/GenBank/DDBJ databases">
        <title>Sporaefaciens musculi gen. nov., sp. nov., a novel bacterium isolated from the caecum of an obese mouse.</title>
        <authorList>
            <person name="Rasmussen T.S."/>
            <person name="Streidl T."/>
            <person name="Hitch T.C.A."/>
            <person name="Wortmann E."/>
            <person name="Deptula P."/>
            <person name="Hansen M."/>
            <person name="Nielsen D.S."/>
            <person name="Clavel T."/>
            <person name="Vogensen F.K."/>
        </authorList>
    </citation>
    <scope>NUCLEOTIDE SEQUENCE [LARGE SCALE GENOMIC DNA]</scope>
    <source>
        <strain evidence="7 8">WCA-9-b2</strain>
    </source>
</reference>
<dbReference type="InterPro" id="IPR051202">
    <property type="entry name" value="Peptidase_C40"/>
</dbReference>